<name>A0A9D1YDY4_9FIRM</name>
<gene>
    <name evidence="5" type="ORF">H9838_09300</name>
</gene>
<evidence type="ECO:0000313" key="6">
    <source>
        <dbReference type="Proteomes" id="UP000823915"/>
    </source>
</evidence>
<dbReference type="SMART" id="SM00342">
    <property type="entry name" value="HTH_ARAC"/>
    <property type="match status" value="1"/>
</dbReference>
<accession>A0A9D1YDY4</accession>
<evidence type="ECO:0000256" key="2">
    <source>
        <dbReference type="ARBA" id="ARBA00023125"/>
    </source>
</evidence>
<protein>
    <submittedName>
        <fullName evidence="5">Helix-turn-helix domain-containing protein</fullName>
    </submittedName>
</protein>
<dbReference type="Pfam" id="PF12833">
    <property type="entry name" value="HTH_18"/>
    <property type="match status" value="1"/>
</dbReference>
<evidence type="ECO:0000259" key="4">
    <source>
        <dbReference type="PROSITE" id="PS01124"/>
    </source>
</evidence>
<dbReference type="PANTHER" id="PTHR43280:SF34">
    <property type="entry name" value="ARAC-FAMILY TRANSCRIPTIONAL REGULATOR"/>
    <property type="match status" value="1"/>
</dbReference>
<dbReference type="PRINTS" id="PR00032">
    <property type="entry name" value="HTHARAC"/>
</dbReference>
<dbReference type="SUPFAM" id="SSF46689">
    <property type="entry name" value="Homeodomain-like"/>
    <property type="match status" value="2"/>
</dbReference>
<reference evidence="5" key="1">
    <citation type="journal article" date="2021" name="PeerJ">
        <title>Extensive microbial diversity within the chicken gut microbiome revealed by metagenomics and culture.</title>
        <authorList>
            <person name="Gilroy R."/>
            <person name="Ravi A."/>
            <person name="Getino M."/>
            <person name="Pursley I."/>
            <person name="Horton D.L."/>
            <person name="Alikhan N.F."/>
            <person name="Baker D."/>
            <person name="Gharbi K."/>
            <person name="Hall N."/>
            <person name="Watson M."/>
            <person name="Adriaenssens E.M."/>
            <person name="Foster-Nyarko E."/>
            <person name="Jarju S."/>
            <person name="Secka A."/>
            <person name="Antonio M."/>
            <person name="Oren A."/>
            <person name="Chaudhuri R.R."/>
            <person name="La Ragione R."/>
            <person name="Hildebrand F."/>
            <person name="Pallen M.J."/>
        </authorList>
    </citation>
    <scope>NUCLEOTIDE SEQUENCE</scope>
    <source>
        <strain evidence="5">1282</strain>
    </source>
</reference>
<evidence type="ECO:0000313" key="5">
    <source>
        <dbReference type="EMBL" id="HIY27351.1"/>
    </source>
</evidence>
<dbReference type="AlphaFoldDB" id="A0A9D1YDY4"/>
<sequence>MPAVKETQLRYLEYLHREDGYRHHRYDEEILQYRLLREGNQAAVAESVCMWGSGLVGKTSEDTLRNRKYLFVASITLACRAAILGGLEEQRSYDISDLYIQRVDKCATLEEITALHKDMFQFYVNEVSSAKKRHVYSKPVVDAMNFIHYHLHEKLPTQRVAEEVGLSPNYLSQLFKRELGLTVADYVLELRMEAAKNMLRFSSFPYDEIASILAFSSQSHFIQVFKKATGITPKAYRTMAYREEELRKDR</sequence>
<keyword evidence="1" id="KW-0805">Transcription regulation</keyword>
<feature type="domain" description="HTH araC/xylS-type" evidence="4">
    <location>
        <begin position="141"/>
        <end position="239"/>
    </location>
</feature>
<dbReference type="EMBL" id="DXDU01000151">
    <property type="protein sequence ID" value="HIY27351.1"/>
    <property type="molecule type" value="Genomic_DNA"/>
</dbReference>
<proteinExistence type="predicted"/>
<organism evidence="5 6">
    <name type="scientific">Candidatus Acutalibacter pullistercoris</name>
    <dbReference type="NCBI Taxonomy" id="2838418"/>
    <lineage>
        <taxon>Bacteria</taxon>
        <taxon>Bacillati</taxon>
        <taxon>Bacillota</taxon>
        <taxon>Clostridia</taxon>
        <taxon>Eubacteriales</taxon>
        <taxon>Acutalibacteraceae</taxon>
        <taxon>Acutalibacter</taxon>
    </lineage>
</organism>
<dbReference type="GO" id="GO:0003700">
    <property type="term" value="F:DNA-binding transcription factor activity"/>
    <property type="evidence" value="ECO:0007669"/>
    <property type="project" value="InterPro"/>
</dbReference>
<evidence type="ECO:0000256" key="3">
    <source>
        <dbReference type="ARBA" id="ARBA00023163"/>
    </source>
</evidence>
<comment type="caution">
    <text evidence="5">The sequence shown here is derived from an EMBL/GenBank/DDBJ whole genome shotgun (WGS) entry which is preliminary data.</text>
</comment>
<dbReference type="PANTHER" id="PTHR43280">
    <property type="entry name" value="ARAC-FAMILY TRANSCRIPTIONAL REGULATOR"/>
    <property type="match status" value="1"/>
</dbReference>
<dbReference type="InterPro" id="IPR018060">
    <property type="entry name" value="HTH_AraC"/>
</dbReference>
<dbReference type="Proteomes" id="UP000823915">
    <property type="component" value="Unassembled WGS sequence"/>
</dbReference>
<evidence type="ECO:0000256" key="1">
    <source>
        <dbReference type="ARBA" id="ARBA00023015"/>
    </source>
</evidence>
<dbReference type="Gene3D" id="1.10.10.60">
    <property type="entry name" value="Homeodomain-like"/>
    <property type="match status" value="2"/>
</dbReference>
<reference evidence="5" key="2">
    <citation type="submission" date="2021-04" db="EMBL/GenBank/DDBJ databases">
        <authorList>
            <person name="Gilroy R."/>
        </authorList>
    </citation>
    <scope>NUCLEOTIDE SEQUENCE</scope>
    <source>
        <strain evidence="5">1282</strain>
    </source>
</reference>
<dbReference type="PROSITE" id="PS01124">
    <property type="entry name" value="HTH_ARAC_FAMILY_2"/>
    <property type="match status" value="1"/>
</dbReference>
<keyword evidence="3" id="KW-0804">Transcription</keyword>
<dbReference type="InterPro" id="IPR020449">
    <property type="entry name" value="Tscrpt_reg_AraC-type_HTH"/>
</dbReference>
<dbReference type="InterPro" id="IPR009057">
    <property type="entry name" value="Homeodomain-like_sf"/>
</dbReference>
<keyword evidence="2" id="KW-0238">DNA-binding</keyword>
<dbReference type="GO" id="GO:0043565">
    <property type="term" value="F:sequence-specific DNA binding"/>
    <property type="evidence" value="ECO:0007669"/>
    <property type="project" value="InterPro"/>
</dbReference>